<gene>
    <name evidence="4" type="ordered locus">BN4_11236</name>
</gene>
<dbReference type="InterPro" id="IPR020802">
    <property type="entry name" value="TesA-like"/>
</dbReference>
<dbReference type="AlphaFoldDB" id="M1WVI1"/>
<keyword evidence="2" id="KW-0378">Hydrolase</keyword>
<reference evidence="4 5" key="1">
    <citation type="journal article" date="2013" name="PLoS ONE">
        <title>The first genomic and proteomic characterization of a deep-sea sulfate reducer: insights into the piezophilic lifestyle of Desulfovibrio piezophilus.</title>
        <authorList>
            <person name="Pradel N."/>
            <person name="Ji B."/>
            <person name="Gimenez G."/>
            <person name="Talla E."/>
            <person name="Lenoble P."/>
            <person name="Garel M."/>
            <person name="Tamburini C."/>
            <person name="Fourquet P."/>
            <person name="Lebrun R."/>
            <person name="Bertin P."/>
            <person name="Denis Y."/>
            <person name="Pophillat M."/>
            <person name="Barbe V."/>
            <person name="Ollivier B."/>
            <person name="Dolla A."/>
        </authorList>
    </citation>
    <scope>NUCLEOTIDE SEQUENCE [LARGE SCALE GENOMIC DNA]</scope>
    <source>
        <strain evidence="5">DSM 10523 / SB164P1</strain>
    </source>
</reference>
<name>M1WVI1_PSEP2</name>
<dbReference type="PATRIC" id="fig|879567.3.peg.1279"/>
<protein>
    <recommendedName>
        <fullName evidence="3">Thioesterase TesA-like domain-containing protein</fullName>
    </recommendedName>
</protein>
<dbReference type="EMBL" id="FO203427">
    <property type="protein sequence ID" value="CCH48473.1"/>
    <property type="molecule type" value="Genomic_DNA"/>
</dbReference>
<dbReference type="InterPro" id="IPR012223">
    <property type="entry name" value="TEII"/>
</dbReference>
<evidence type="ECO:0000256" key="2">
    <source>
        <dbReference type="ARBA" id="ARBA00022801"/>
    </source>
</evidence>
<dbReference type="KEGG" id="dpi:BN4_11236"/>
<accession>M1WVI1</accession>
<dbReference type="HOGENOM" id="CLU_727101_0_0_7"/>
<dbReference type="STRING" id="1322246.BN4_11236"/>
<feature type="domain" description="Thioesterase TesA-like" evidence="3">
    <location>
        <begin position="154"/>
        <end position="373"/>
    </location>
</feature>
<dbReference type="InterPro" id="IPR029058">
    <property type="entry name" value="AB_hydrolase_fold"/>
</dbReference>
<evidence type="ECO:0000256" key="1">
    <source>
        <dbReference type="ARBA" id="ARBA00007169"/>
    </source>
</evidence>
<comment type="similarity">
    <text evidence="1">Belongs to the thioesterase family.</text>
</comment>
<dbReference type="PANTHER" id="PTHR11487:SF0">
    <property type="entry name" value="S-ACYL FATTY ACID SYNTHASE THIOESTERASE, MEDIUM CHAIN"/>
    <property type="match status" value="1"/>
</dbReference>
<dbReference type="Proteomes" id="UP000011724">
    <property type="component" value="Chromosome"/>
</dbReference>
<sequence>MAKKYFFPVSDGADSVVKNDSNTISGLKTGFSNSLWSYESIETVLRRRAVQVFDIPEKELFSDVPLTNYAENLLDMIRFQQLVEQDFAGTDTLAESVHQPSIASMTASLATGKRERGAVQAPVLQWKRCVDISEKAGWVRLYSEEKGRTRPLVLCFPYAGGEPHMFQKVANHLGRQCDVRIARYASSDDTGPLQPIESLARILVDNLDDNRPVILLGHCYGAYMAHAVAREMRVGGQKVHGVVVAGATPPDAQELVYARSRWSSDSEDDATLEYLKEIYAPLLTDMSEKGQTRYWVEYKQAVRRMERYDFGTDCMEIPCLVVTGESEEYPFVVEFSPSWKRCFSLCHFVDTPGGHLFVQTHAETFAEAVLRFIQDITEES</sequence>
<dbReference type="Pfam" id="PF00975">
    <property type="entry name" value="Thioesterase"/>
    <property type="match status" value="1"/>
</dbReference>
<proteinExistence type="inferred from homology"/>
<dbReference type="PANTHER" id="PTHR11487">
    <property type="entry name" value="THIOESTERASE"/>
    <property type="match status" value="1"/>
</dbReference>
<dbReference type="GO" id="GO:0016787">
    <property type="term" value="F:hydrolase activity"/>
    <property type="evidence" value="ECO:0007669"/>
    <property type="project" value="UniProtKB-KW"/>
</dbReference>
<evidence type="ECO:0000313" key="5">
    <source>
        <dbReference type="Proteomes" id="UP000011724"/>
    </source>
</evidence>
<reference evidence="5" key="2">
    <citation type="journal article" date="2013" name="Stand. Genomic Sci.">
        <title>Complete genome sequence of Desulfocapsa sulfexigens, a marine deltaproteobacterium specialized in disproportionating inorganic sulfur compounds.</title>
        <authorList>
            <person name="Finster K.W."/>
            <person name="Kjeldsen K.U."/>
            <person name="Kube M."/>
            <person name="Reinhardt R."/>
            <person name="Mussmann M."/>
            <person name="Amann R."/>
            <person name="Schreiber L."/>
        </authorList>
    </citation>
    <scope>NUCLEOTIDE SEQUENCE [LARGE SCALE GENOMIC DNA]</scope>
    <source>
        <strain evidence="5">DSM 10523 / SB164P1</strain>
    </source>
</reference>
<dbReference type="eggNOG" id="COG3208">
    <property type="taxonomic scope" value="Bacteria"/>
</dbReference>
<dbReference type="BioCyc" id="DPIE1322246:BN4_RS06185-MONOMER"/>
<dbReference type="SMART" id="SM00824">
    <property type="entry name" value="PKS_TE"/>
    <property type="match status" value="1"/>
</dbReference>
<organism evidence="4 5">
    <name type="scientific">Pseudodesulfovibrio piezophilus (strain DSM 21447 / JCM 15486 / C1TLV30)</name>
    <name type="common">Desulfovibrio piezophilus</name>
    <dbReference type="NCBI Taxonomy" id="1322246"/>
    <lineage>
        <taxon>Bacteria</taxon>
        <taxon>Pseudomonadati</taxon>
        <taxon>Thermodesulfobacteriota</taxon>
        <taxon>Desulfovibrionia</taxon>
        <taxon>Desulfovibrionales</taxon>
        <taxon>Desulfovibrionaceae</taxon>
    </lineage>
</organism>
<dbReference type="SUPFAM" id="SSF53474">
    <property type="entry name" value="alpha/beta-Hydrolases"/>
    <property type="match status" value="1"/>
</dbReference>
<dbReference type="OrthoDB" id="8480037at2"/>
<dbReference type="Gene3D" id="3.40.50.1820">
    <property type="entry name" value="alpha/beta hydrolase"/>
    <property type="match status" value="1"/>
</dbReference>
<dbReference type="RefSeq" id="WP_015414521.1">
    <property type="nucleotide sequence ID" value="NC_020409.1"/>
</dbReference>
<dbReference type="GO" id="GO:0008610">
    <property type="term" value="P:lipid biosynthetic process"/>
    <property type="evidence" value="ECO:0007669"/>
    <property type="project" value="TreeGrafter"/>
</dbReference>
<evidence type="ECO:0000259" key="3">
    <source>
        <dbReference type="SMART" id="SM00824"/>
    </source>
</evidence>
<dbReference type="InterPro" id="IPR001031">
    <property type="entry name" value="Thioesterase"/>
</dbReference>
<keyword evidence="5" id="KW-1185">Reference proteome</keyword>
<evidence type="ECO:0000313" key="4">
    <source>
        <dbReference type="EMBL" id="CCH48473.1"/>
    </source>
</evidence>